<dbReference type="AlphaFoldDB" id="A0A4Y2F138"/>
<dbReference type="EMBL" id="BGPR01000749">
    <property type="protein sequence ID" value="GBM34046.1"/>
    <property type="molecule type" value="Genomic_DNA"/>
</dbReference>
<evidence type="ECO:0000313" key="3">
    <source>
        <dbReference type="Proteomes" id="UP000499080"/>
    </source>
</evidence>
<feature type="transmembrane region" description="Helical" evidence="1">
    <location>
        <begin position="31"/>
        <end position="53"/>
    </location>
</feature>
<feature type="transmembrane region" description="Helical" evidence="1">
    <location>
        <begin position="65"/>
        <end position="85"/>
    </location>
</feature>
<organism evidence="2 3">
    <name type="scientific">Araneus ventricosus</name>
    <name type="common">Orbweaver spider</name>
    <name type="synonym">Epeira ventricosa</name>
    <dbReference type="NCBI Taxonomy" id="182803"/>
    <lineage>
        <taxon>Eukaryota</taxon>
        <taxon>Metazoa</taxon>
        <taxon>Ecdysozoa</taxon>
        <taxon>Arthropoda</taxon>
        <taxon>Chelicerata</taxon>
        <taxon>Arachnida</taxon>
        <taxon>Araneae</taxon>
        <taxon>Araneomorphae</taxon>
        <taxon>Entelegynae</taxon>
        <taxon>Araneoidea</taxon>
        <taxon>Araneidae</taxon>
        <taxon>Araneus</taxon>
    </lineage>
</organism>
<comment type="caution">
    <text evidence="2">The sequence shown here is derived from an EMBL/GenBank/DDBJ whole genome shotgun (WGS) entry which is preliminary data.</text>
</comment>
<keyword evidence="1" id="KW-0472">Membrane</keyword>
<accession>A0A4Y2F138</accession>
<protein>
    <submittedName>
        <fullName evidence="2">Uncharacterized protein</fullName>
    </submittedName>
</protein>
<evidence type="ECO:0000256" key="1">
    <source>
        <dbReference type="SAM" id="Phobius"/>
    </source>
</evidence>
<proteinExistence type="predicted"/>
<name>A0A4Y2F138_ARAVE</name>
<keyword evidence="1" id="KW-0812">Transmembrane</keyword>
<sequence>MRNPELHNDRSVEGVKEMALTDDKLKYAMEIYLRNCLHIASFIYLIVSQGGATSTWMKSRRKSKWGLVSLTGAIMTWVCTLPEIVRASYERGWAMSASSLEILQRPALRYIGRRLLQTEVI</sequence>
<keyword evidence="3" id="KW-1185">Reference proteome</keyword>
<gene>
    <name evidence="2" type="ORF">AVEN_162224_1</name>
</gene>
<keyword evidence="1" id="KW-1133">Transmembrane helix</keyword>
<evidence type="ECO:0000313" key="2">
    <source>
        <dbReference type="EMBL" id="GBM34046.1"/>
    </source>
</evidence>
<reference evidence="2 3" key="1">
    <citation type="journal article" date="2019" name="Sci. Rep.">
        <title>Orb-weaving spider Araneus ventricosus genome elucidates the spidroin gene catalogue.</title>
        <authorList>
            <person name="Kono N."/>
            <person name="Nakamura H."/>
            <person name="Ohtoshi R."/>
            <person name="Moran D.A.P."/>
            <person name="Shinohara A."/>
            <person name="Yoshida Y."/>
            <person name="Fujiwara M."/>
            <person name="Mori M."/>
            <person name="Tomita M."/>
            <person name="Arakawa K."/>
        </authorList>
    </citation>
    <scope>NUCLEOTIDE SEQUENCE [LARGE SCALE GENOMIC DNA]</scope>
</reference>
<dbReference type="Proteomes" id="UP000499080">
    <property type="component" value="Unassembled WGS sequence"/>
</dbReference>